<evidence type="ECO:0000313" key="2">
    <source>
        <dbReference type="EMBL" id="ESP93540.1"/>
    </source>
</evidence>
<keyword evidence="1" id="KW-0472">Membrane</keyword>
<proteinExistence type="predicted"/>
<organism evidence="2 3">
    <name type="scientific">Pseudoalteromonas luteoviolacea (strain 2ta16)</name>
    <dbReference type="NCBI Taxonomy" id="1353533"/>
    <lineage>
        <taxon>Bacteria</taxon>
        <taxon>Pseudomonadati</taxon>
        <taxon>Pseudomonadota</taxon>
        <taxon>Gammaproteobacteria</taxon>
        <taxon>Alteromonadales</taxon>
        <taxon>Pseudoalteromonadaceae</taxon>
        <taxon>Pseudoalteromonas</taxon>
    </lineage>
</organism>
<accession>V4HRU6</accession>
<protein>
    <recommendedName>
        <fullName evidence="4">Inner membrane protein</fullName>
    </recommendedName>
</protein>
<dbReference type="EMBL" id="AUSV01000035">
    <property type="protein sequence ID" value="ESP93540.1"/>
    <property type="molecule type" value="Genomic_DNA"/>
</dbReference>
<dbReference type="Pfam" id="PF04304">
    <property type="entry name" value="DUF454"/>
    <property type="match status" value="1"/>
</dbReference>
<name>V4HRU6_PSEL2</name>
<keyword evidence="1" id="KW-1133">Transmembrane helix</keyword>
<dbReference type="AlphaFoldDB" id="V4HRU6"/>
<dbReference type="InterPro" id="IPR007401">
    <property type="entry name" value="DUF454"/>
</dbReference>
<feature type="transmembrane region" description="Helical" evidence="1">
    <location>
        <begin position="12"/>
        <end position="45"/>
    </location>
</feature>
<feature type="transmembrane region" description="Helical" evidence="1">
    <location>
        <begin position="104"/>
        <end position="121"/>
    </location>
</feature>
<reference evidence="2 3" key="1">
    <citation type="submission" date="2013-07" db="EMBL/GenBank/DDBJ databases">
        <title>Draft genome sequence of Pseudoalteromonas luteoviolacea 2ta16.</title>
        <authorList>
            <person name="Allen E.E."/>
            <person name="Azam F."/>
            <person name="Podell S."/>
        </authorList>
    </citation>
    <scope>NUCLEOTIDE SEQUENCE [LARGE SCALE GENOMIC DNA]</scope>
    <source>
        <strain evidence="2 3">2ta16</strain>
    </source>
</reference>
<feature type="transmembrane region" description="Helical" evidence="1">
    <location>
        <begin position="141"/>
        <end position="157"/>
    </location>
</feature>
<comment type="caution">
    <text evidence="2">The sequence shown here is derived from an EMBL/GenBank/DDBJ whole genome shotgun (WGS) entry which is preliminary data.</text>
</comment>
<dbReference type="PANTHER" id="PTHR35813:SF1">
    <property type="entry name" value="INNER MEMBRANE PROTEIN YBAN"/>
    <property type="match status" value="1"/>
</dbReference>
<dbReference type="PANTHER" id="PTHR35813">
    <property type="entry name" value="INNER MEMBRANE PROTEIN YBAN"/>
    <property type="match status" value="1"/>
</dbReference>
<dbReference type="Proteomes" id="UP000017820">
    <property type="component" value="Unassembled WGS sequence"/>
</dbReference>
<evidence type="ECO:0000256" key="1">
    <source>
        <dbReference type="SAM" id="Phobius"/>
    </source>
</evidence>
<gene>
    <name evidence="2" type="ORF">PL2TA16_03119</name>
</gene>
<evidence type="ECO:0000313" key="3">
    <source>
        <dbReference type="Proteomes" id="UP000017820"/>
    </source>
</evidence>
<sequence>MSLNVQRNMLKYGYFAGGIVSLGLAVIGALLPIMPTTVFLIMALWCFSKSSKRLEHWLLTHPQFGVTLSNWQRHKVVPKKAKYFAAIGMLASVLISGYALSFGWLQIALAVLFAFICNYLFAKPNSTADQPNLIRQKHGNVLLSMVAIILFSCWSITL</sequence>
<keyword evidence="1" id="KW-0812">Transmembrane</keyword>
<dbReference type="GO" id="GO:0005886">
    <property type="term" value="C:plasma membrane"/>
    <property type="evidence" value="ECO:0007669"/>
    <property type="project" value="TreeGrafter"/>
</dbReference>
<dbReference type="PATRIC" id="fig|1353533.3.peg.2075"/>
<evidence type="ECO:0008006" key="4">
    <source>
        <dbReference type="Google" id="ProtNLM"/>
    </source>
</evidence>